<protein>
    <recommendedName>
        <fullName evidence="5">ATP/GTP-binding protein</fullName>
    </recommendedName>
</protein>
<name>A0A4Q5IUE9_9ACTN</name>
<dbReference type="OrthoDB" id="5173094at2"/>
<proteinExistence type="predicted"/>
<feature type="region of interest" description="Disordered" evidence="1">
    <location>
        <begin position="53"/>
        <end position="75"/>
    </location>
</feature>
<dbReference type="PROSITE" id="PS51318">
    <property type="entry name" value="TAT"/>
    <property type="match status" value="1"/>
</dbReference>
<feature type="chain" id="PRO_5020973852" description="ATP/GTP-binding protein" evidence="2">
    <location>
        <begin position="36"/>
        <end position="299"/>
    </location>
</feature>
<dbReference type="EMBL" id="SDPU01000035">
    <property type="protein sequence ID" value="RYU09472.1"/>
    <property type="molecule type" value="Genomic_DNA"/>
</dbReference>
<feature type="compositionally biased region" description="Gly residues" evidence="1">
    <location>
        <begin position="59"/>
        <end position="72"/>
    </location>
</feature>
<evidence type="ECO:0000313" key="3">
    <source>
        <dbReference type="EMBL" id="RYU09472.1"/>
    </source>
</evidence>
<evidence type="ECO:0000256" key="2">
    <source>
        <dbReference type="SAM" id="SignalP"/>
    </source>
</evidence>
<dbReference type="RefSeq" id="WP_129989237.1">
    <property type="nucleotide sequence ID" value="NZ_SDPU01000035.1"/>
</dbReference>
<organism evidence="3 4">
    <name type="scientific">Nocardioides iriomotensis</name>
    <dbReference type="NCBI Taxonomy" id="715784"/>
    <lineage>
        <taxon>Bacteria</taxon>
        <taxon>Bacillati</taxon>
        <taxon>Actinomycetota</taxon>
        <taxon>Actinomycetes</taxon>
        <taxon>Propionibacteriales</taxon>
        <taxon>Nocardioidaceae</taxon>
        <taxon>Nocardioides</taxon>
    </lineage>
</organism>
<evidence type="ECO:0000313" key="4">
    <source>
        <dbReference type="Proteomes" id="UP000291189"/>
    </source>
</evidence>
<gene>
    <name evidence="3" type="ORF">ETU37_20655</name>
</gene>
<dbReference type="Proteomes" id="UP000291189">
    <property type="component" value="Unassembled WGS sequence"/>
</dbReference>
<comment type="caution">
    <text evidence="3">The sequence shown here is derived from an EMBL/GenBank/DDBJ whole genome shotgun (WGS) entry which is preliminary data.</text>
</comment>
<evidence type="ECO:0000256" key="1">
    <source>
        <dbReference type="SAM" id="MobiDB-lite"/>
    </source>
</evidence>
<evidence type="ECO:0008006" key="5">
    <source>
        <dbReference type="Google" id="ProtNLM"/>
    </source>
</evidence>
<keyword evidence="2" id="KW-0732">Signal</keyword>
<keyword evidence="4" id="KW-1185">Reference proteome</keyword>
<dbReference type="AlphaFoldDB" id="A0A4Q5IUE9"/>
<reference evidence="3 4" key="1">
    <citation type="submission" date="2019-01" db="EMBL/GenBank/DDBJ databases">
        <title>Nocardioides guangzhouensis sp. nov., an actinobacterium isolated from soil.</title>
        <authorList>
            <person name="Fu Y."/>
            <person name="Cai Y."/>
            <person name="Lin Z."/>
            <person name="Chen P."/>
        </authorList>
    </citation>
    <scope>NUCLEOTIDE SEQUENCE [LARGE SCALE GENOMIC DNA]</scope>
    <source>
        <strain evidence="3 4">NBRC 105384</strain>
    </source>
</reference>
<sequence length="299" mass="31233">MTTTGRRRWLPLHALTALTCALFWVAFAPTGPAQADDCLVLDPVTGQITYVCNGDEPGEPGGPGDEGGGGSNGPSCDLKPPGTFCVGPNSCYWRDSVVPFAPPKSPPPTPDAEWKVRVCIGANLAESFDAIWIDPANPPTPPLIDQAWTAIGQLAPPVGELSVNPTTRSLVSLPTWFWADGLSGDDLTGSSAFGLVAIATPDYIEVDPGDGSGAVQCPWTTAQSDTCSHAYERSSATRGRASVDGHDAYAASGTPVWSLAFELNGNPINIPGAPPEFRGQTMDAGVWVAESQAVVTSRR</sequence>
<dbReference type="InterPro" id="IPR006311">
    <property type="entry name" value="TAT_signal"/>
</dbReference>
<accession>A0A4Q5IUE9</accession>
<feature type="signal peptide" evidence="2">
    <location>
        <begin position="1"/>
        <end position="35"/>
    </location>
</feature>